<evidence type="ECO:0000313" key="1">
    <source>
        <dbReference type="Proteomes" id="UP000694888"/>
    </source>
</evidence>
<dbReference type="GeneID" id="101855125"/>
<name>A0ABM0JYX0_APLCA</name>
<keyword evidence="1" id="KW-1185">Reference proteome</keyword>
<organism evidence="1 2">
    <name type="scientific">Aplysia californica</name>
    <name type="common">California sea hare</name>
    <dbReference type="NCBI Taxonomy" id="6500"/>
    <lineage>
        <taxon>Eukaryota</taxon>
        <taxon>Metazoa</taxon>
        <taxon>Spiralia</taxon>
        <taxon>Lophotrochozoa</taxon>
        <taxon>Mollusca</taxon>
        <taxon>Gastropoda</taxon>
        <taxon>Heterobranchia</taxon>
        <taxon>Euthyneura</taxon>
        <taxon>Tectipleura</taxon>
        <taxon>Aplysiida</taxon>
        <taxon>Aplysioidea</taxon>
        <taxon>Aplysiidae</taxon>
        <taxon>Aplysia</taxon>
    </lineage>
</organism>
<protein>
    <submittedName>
        <fullName evidence="2">Uncharacterized protein LOC101855125</fullName>
    </submittedName>
</protein>
<gene>
    <name evidence="2" type="primary">LOC101855125</name>
</gene>
<evidence type="ECO:0000313" key="2">
    <source>
        <dbReference type="RefSeq" id="XP_005104802.3"/>
    </source>
</evidence>
<sequence length="562" mass="64708">MNGVEFRTRHNDYKLRMASRSDSTFHKTEYIPFPPVPDSVTKKATVQEQIQEMREYFRAFRDQNTTHRDYRPYFRPVLCYIEGGWSTGTKSLDEPFQSDRHAIDASNWFDLMEKIRYTSYTGSKSVLENYAFLPTTINSVENGHPHYAQWNYRILCHPLKDDLPVSVFKPEDDLLYRFPNRVGMDKVEVSRAQRYHVNAEDVDHYGHGRSLLDNLMMQIPGADNYPADLHDNSFDMVMEDVRFNNHTLVNTGYYHRYFKTLDKGAMGTKSIHRGYSDSNLWVAQTSQPQVAPMTVTTCHKVFRHEDCKSWTSRYTYALPLEIIYMNPLQSWNPFNLETNMTETDIRDHGRRIGGPETSNAYKGTSVKKYHYLTPSDFYSSGTVGPKDPADTAKKGAGVLDRSGNVHMMSSSGIRIVTPNIDGVGMIRMRYPIMPVHGEGSGVWKELSALKDMTMHMNRYASLFEERPSAPNDNGTVDESMVLHFQMSTTVLDPPGEHNHDFFLNLEELDEIKKGSHLTVTTSEDMGHTHELELYYRRGVLKINTCDGLRSCWDAHTNYVTQL</sequence>
<proteinExistence type="predicted"/>
<accession>A0ABM0JYX0</accession>
<dbReference type="RefSeq" id="XP_005104802.3">
    <property type="nucleotide sequence ID" value="XM_005104745.3"/>
</dbReference>
<reference evidence="2" key="1">
    <citation type="submission" date="2025-08" db="UniProtKB">
        <authorList>
            <consortium name="RefSeq"/>
        </authorList>
    </citation>
    <scope>IDENTIFICATION</scope>
</reference>
<dbReference type="Proteomes" id="UP000694888">
    <property type="component" value="Unplaced"/>
</dbReference>